<reference evidence="2" key="2">
    <citation type="submission" date="2018-03" db="EMBL/GenBank/DDBJ databases">
        <title>The Triticum urartu genome reveals the dynamic nature of wheat genome evolution.</title>
        <authorList>
            <person name="Ling H."/>
            <person name="Ma B."/>
            <person name="Shi X."/>
            <person name="Liu H."/>
            <person name="Dong L."/>
            <person name="Sun H."/>
            <person name="Cao Y."/>
            <person name="Gao Q."/>
            <person name="Zheng S."/>
            <person name="Li Y."/>
            <person name="Yu Y."/>
            <person name="Du H."/>
            <person name="Qi M."/>
            <person name="Li Y."/>
            <person name="Yu H."/>
            <person name="Cui Y."/>
            <person name="Wang N."/>
            <person name="Chen C."/>
            <person name="Wu H."/>
            <person name="Zhao Y."/>
            <person name="Zhang J."/>
            <person name="Li Y."/>
            <person name="Zhou W."/>
            <person name="Zhang B."/>
            <person name="Hu W."/>
            <person name="Eijk M."/>
            <person name="Tang J."/>
            <person name="Witsenboer H."/>
            <person name="Zhao S."/>
            <person name="Li Z."/>
            <person name="Zhang A."/>
            <person name="Wang D."/>
            <person name="Liang C."/>
        </authorList>
    </citation>
    <scope>NUCLEOTIDE SEQUENCE [LARGE SCALE GENOMIC DNA]</scope>
    <source>
        <strain evidence="2">cv. G1812</strain>
    </source>
</reference>
<evidence type="ECO:0000313" key="3">
    <source>
        <dbReference type="Proteomes" id="UP000015106"/>
    </source>
</evidence>
<feature type="region of interest" description="Disordered" evidence="1">
    <location>
        <begin position="211"/>
        <end position="244"/>
    </location>
</feature>
<evidence type="ECO:0000313" key="2">
    <source>
        <dbReference type="EnsemblPlants" id="TuG1812G0700001747.01.T01"/>
    </source>
</evidence>
<dbReference type="PANTHER" id="PTHR34835">
    <property type="entry name" value="OS07G0283600 PROTEIN-RELATED"/>
    <property type="match status" value="1"/>
</dbReference>
<evidence type="ECO:0008006" key="4">
    <source>
        <dbReference type="Google" id="ProtNLM"/>
    </source>
</evidence>
<dbReference type="PANTHER" id="PTHR34835:SF60">
    <property type="entry name" value="OS10G0490300 PROTEIN"/>
    <property type="match status" value="1"/>
</dbReference>
<reference evidence="2" key="3">
    <citation type="submission" date="2022-06" db="UniProtKB">
        <authorList>
            <consortium name="EnsemblPlants"/>
        </authorList>
    </citation>
    <scope>IDENTIFICATION</scope>
</reference>
<sequence>MGCLLEFARIEVLLRLVKWLASRFDVPSSEFQLKKKFIPMTKYDIHGILDLPVDGEPLVCDPESGRDFILSHFKVTSIPPVSFANKLKSTEVELPDEDVFICFMIVAFSSFLCPNSSLSPSPKYLHIFRDCPSVRNYDLSKFVYEWLLSCIKKFKDSTKVASKRSVTFGGCHYAFAVCYLDHLNFGLHSVPDVKPQILAWRGNKVKQFSDLDRNNSRSFGKRPLKQLCPSVHPQSNEKSSASKDGDVPLCNAKLFEMNVQKSFGARFGLEAAQVVIDLVQSRNKDKPKLFVEWSESLVIDVLDCIANSALNVKSIATPKFSPSDVQSLNNFSFGNKSVSIHSFIPKRNIETVVEKPSSQVQPPIPNLNEPSTFAAGVILDGDFLNPVVLSSSSPVPKVCVESVVNEANAEGAIPMAPLSCTKSAFDAIGVSPSTMQCPIPDVGSSLMQSGGPEKNCEPKVVVNDFQKPSFAEFSRSLGVQSHPEDSIEQHKVKDGVSYVGGLSPLVPTRLTQRFRDVIDDVECCQYNVERFLSSIDPAKDEDCIEMVNLPPSEVSKSNFYSSHLNDQKGVDDVQIVGTSSFVARCKDLSRSTDAAYNKLNNFNLTEPESSSHYPKNQKLLLVQK</sequence>
<keyword evidence="3" id="KW-1185">Reference proteome</keyword>
<evidence type="ECO:0000256" key="1">
    <source>
        <dbReference type="SAM" id="MobiDB-lite"/>
    </source>
</evidence>
<dbReference type="Proteomes" id="UP000015106">
    <property type="component" value="Chromosome 7"/>
</dbReference>
<name>A0A8R7V5L8_TRIUA</name>
<organism evidence="2 3">
    <name type="scientific">Triticum urartu</name>
    <name type="common">Red wild einkorn</name>
    <name type="synonym">Crithodium urartu</name>
    <dbReference type="NCBI Taxonomy" id="4572"/>
    <lineage>
        <taxon>Eukaryota</taxon>
        <taxon>Viridiplantae</taxon>
        <taxon>Streptophyta</taxon>
        <taxon>Embryophyta</taxon>
        <taxon>Tracheophyta</taxon>
        <taxon>Spermatophyta</taxon>
        <taxon>Magnoliopsida</taxon>
        <taxon>Liliopsida</taxon>
        <taxon>Poales</taxon>
        <taxon>Poaceae</taxon>
        <taxon>BOP clade</taxon>
        <taxon>Pooideae</taxon>
        <taxon>Triticodae</taxon>
        <taxon>Triticeae</taxon>
        <taxon>Triticinae</taxon>
        <taxon>Triticum</taxon>
    </lineage>
</organism>
<dbReference type="Gramene" id="TuG1812G0700001747.01.T01">
    <property type="protein sequence ID" value="TuG1812G0700001747.01.T01"/>
    <property type="gene ID" value="TuG1812G0700001747.01"/>
</dbReference>
<proteinExistence type="predicted"/>
<reference evidence="3" key="1">
    <citation type="journal article" date="2013" name="Nature">
        <title>Draft genome of the wheat A-genome progenitor Triticum urartu.</title>
        <authorList>
            <person name="Ling H.Q."/>
            <person name="Zhao S."/>
            <person name="Liu D."/>
            <person name="Wang J."/>
            <person name="Sun H."/>
            <person name="Zhang C."/>
            <person name="Fan H."/>
            <person name="Li D."/>
            <person name="Dong L."/>
            <person name="Tao Y."/>
            <person name="Gao C."/>
            <person name="Wu H."/>
            <person name="Li Y."/>
            <person name="Cui Y."/>
            <person name="Guo X."/>
            <person name="Zheng S."/>
            <person name="Wang B."/>
            <person name="Yu K."/>
            <person name="Liang Q."/>
            <person name="Yang W."/>
            <person name="Lou X."/>
            <person name="Chen J."/>
            <person name="Feng M."/>
            <person name="Jian J."/>
            <person name="Zhang X."/>
            <person name="Luo G."/>
            <person name="Jiang Y."/>
            <person name="Liu J."/>
            <person name="Wang Z."/>
            <person name="Sha Y."/>
            <person name="Zhang B."/>
            <person name="Wu H."/>
            <person name="Tang D."/>
            <person name="Shen Q."/>
            <person name="Xue P."/>
            <person name="Zou S."/>
            <person name="Wang X."/>
            <person name="Liu X."/>
            <person name="Wang F."/>
            <person name="Yang Y."/>
            <person name="An X."/>
            <person name="Dong Z."/>
            <person name="Zhang K."/>
            <person name="Zhang X."/>
            <person name="Luo M.C."/>
            <person name="Dvorak J."/>
            <person name="Tong Y."/>
            <person name="Wang J."/>
            <person name="Yang H."/>
            <person name="Li Z."/>
            <person name="Wang D."/>
            <person name="Zhang A."/>
            <person name="Wang J."/>
        </authorList>
    </citation>
    <scope>NUCLEOTIDE SEQUENCE</scope>
    <source>
        <strain evidence="3">cv. G1812</strain>
    </source>
</reference>
<protein>
    <recommendedName>
        <fullName evidence="4">Aminotransferase-like plant mobile domain-containing protein</fullName>
    </recommendedName>
</protein>
<accession>A0A8R7V5L8</accession>
<dbReference type="AlphaFoldDB" id="A0A8R7V5L8"/>
<dbReference type="EnsemblPlants" id="TuG1812G0700001747.01.T01">
    <property type="protein sequence ID" value="TuG1812G0700001747.01.T01"/>
    <property type="gene ID" value="TuG1812G0700001747.01"/>
</dbReference>